<feature type="transmembrane region" description="Helical" evidence="1">
    <location>
        <begin position="7"/>
        <end position="34"/>
    </location>
</feature>
<dbReference type="AlphaFoldDB" id="A0A437J377"/>
<feature type="transmembrane region" description="Helical" evidence="1">
    <location>
        <begin position="80"/>
        <end position="102"/>
    </location>
</feature>
<feature type="transmembrane region" description="Helical" evidence="1">
    <location>
        <begin position="108"/>
        <end position="127"/>
    </location>
</feature>
<protein>
    <recommendedName>
        <fullName evidence="4">DUF4175 domain-containing protein</fullName>
    </recommendedName>
</protein>
<evidence type="ECO:0000313" key="2">
    <source>
        <dbReference type="EMBL" id="RVT38750.1"/>
    </source>
</evidence>
<name>A0A437J377_9SPHN</name>
<feature type="transmembrane region" description="Helical" evidence="1">
    <location>
        <begin position="46"/>
        <end position="68"/>
    </location>
</feature>
<keyword evidence="1" id="KW-1133">Transmembrane helix</keyword>
<evidence type="ECO:0000313" key="3">
    <source>
        <dbReference type="Proteomes" id="UP000282977"/>
    </source>
</evidence>
<keyword evidence="1" id="KW-0812">Transmembrane</keyword>
<proteinExistence type="predicted"/>
<accession>A0A437J377</accession>
<dbReference type="OrthoDB" id="7596005at2"/>
<sequence>MLIGFALIIVAVFLCCALLFRLSIYALPLFVAFLAGSATYRTDSGILAALAAAAISAIILLAAARLALAFAKSDLTRAAIGLAFAAPAAIAGYLAVHGIVAATMPPSAWQHAFSLLGAATIAAASWTQSNRARP</sequence>
<organism evidence="2 3">
    <name type="scientific">Sphingobium algorifonticola</name>
    <dbReference type="NCBI Taxonomy" id="2008318"/>
    <lineage>
        <taxon>Bacteria</taxon>
        <taxon>Pseudomonadati</taxon>
        <taxon>Pseudomonadota</taxon>
        <taxon>Alphaproteobacteria</taxon>
        <taxon>Sphingomonadales</taxon>
        <taxon>Sphingomonadaceae</taxon>
        <taxon>Sphingobium</taxon>
    </lineage>
</organism>
<evidence type="ECO:0008006" key="4">
    <source>
        <dbReference type="Google" id="ProtNLM"/>
    </source>
</evidence>
<keyword evidence="1" id="KW-0472">Membrane</keyword>
<comment type="caution">
    <text evidence="2">The sequence shown here is derived from an EMBL/GenBank/DDBJ whole genome shotgun (WGS) entry which is preliminary data.</text>
</comment>
<evidence type="ECO:0000256" key="1">
    <source>
        <dbReference type="SAM" id="Phobius"/>
    </source>
</evidence>
<dbReference type="EMBL" id="RZUL01000015">
    <property type="protein sequence ID" value="RVT38750.1"/>
    <property type="molecule type" value="Genomic_DNA"/>
</dbReference>
<gene>
    <name evidence="2" type="ORF">ENE74_17360</name>
</gene>
<dbReference type="RefSeq" id="WP_127692127.1">
    <property type="nucleotide sequence ID" value="NZ_RZUL01000015.1"/>
</dbReference>
<dbReference type="Proteomes" id="UP000282977">
    <property type="component" value="Unassembled WGS sequence"/>
</dbReference>
<reference evidence="2 3" key="1">
    <citation type="submission" date="2019-01" db="EMBL/GenBank/DDBJ databases">
        <authorList>
            <person name="Chen W.-M."/>
        </authorList>
    </citation>
    <scope>NUCLEOTIDE SEQUENCE [LARGE SCALE GENOMIC DNA]</scope>
    <source>
        <strain evidence="2 3">TLA-22</strain>
    </source>
</reference>
<keyword evidence="3" id="KW-1185">Reference proteome</keyword>